<dbReference type="AlphaFoldDB" id="A0A0H5NGW0"/>
<sequence length="405" mass="44770">MTTLHPPLEHPYLDTHTPEFLDDPNRFLGGDADRLRVARGRTGAEFFAYDTVRGLYRDDRVGPRSPQFFLDKGLTGGPIIDYLVDGNLNLTWSANHDRIRPILLRGFRPSRIVQARAMMSELAETLVDRLAGRDRINFVTEYSHHLAIGVVAGFIGIPFDEVDAFADATVKLRLLGQEPIWPGVAPLEDALQAVHDYSAVLVEQRRRQPREDFISDLIEAKDSEEADITDVEIVWHIAGVLLAGHDTTRYQLASAVRAIVEAGQWQALAANPALIPAAINESLRLHPATPRQVKVVQRPLTLEGIDFEPGQAVTLNISGAGRDPRSFPDPDRFDPQRPAPLFDIGFGYGGHYCLGHAVAKAEMEEGLKVLTRRWREVALDGPVELAAGGVIAGPEVVPIRYELAE</sequence>
<dbReference type="GO" id="GO:0016705">
    <property type="term" value="F:oxidoreductase activity, acting on paired donors, with incorporation or reduction of molecular oxygen"/>
    <property type="evidence" value="ECO:0007669"/>
    <property type="project" value="InterPro"/>
</dbReference>
<dbReference type="GO" id="GO:0004497">
    <property type="term" value="F:monooxygenase activity"/>
    <property type="evidence" value="ECO:0007669"/>
    <property type="project" value="UniProtKB-KW"/>
</dbReference>
<dbReference type="InterPro" id="IPR017972">
    <property type="entry name" value="Cyt_P450_CS"/>
</dbReference>
<keyword evidence="4 7" id="KW-0560">Oxidoreductase</keyword>
<evidence type="ECO:0000256" key="7">
    <source>
        <dbReference type="RuleBase" id="RU000461"/>
    </source>
</evidence>
<dbReference type="PROSITE" id="PS00086">
    <property type="entry name" value="CYTOCHROME_P450"/>
    <property type="match status" value="1"/>
</dbReference>
<dbReference type="PRINTS" id="PR00359">
    <property type="entry name" value="BP450"/>
</dbReference>
<dbReference type="GeneID" id="61134059"/>
<evidence type="ECO:0000256" key="2">
    <source>
        <dbReference type="ARBA" id="ARBA00022617"/>
    </source>
</evidence>
<keyword evidence="6 7" id="KW-0503">Monooxygenase</keyword>
<evidence type="ECO:0000256" key="4">
    <source>
        <dbReference type="ARBA" id="ARBA00023002"/>
    </source>
</evidence>
<dbReference type="SUPFAM" id="SSF48264">
    <property type="entry name" value="Cytochrome P450"/>
    <property type="match status" value="1"/>
</dbReference>
<evidence type="ECO:0000256" key="6">
    <source>
        <dbReference type="ARBA" id="ARBA00023033"/>
    </source>
</evidence>
<dbReference type="Pfam" id="PF00067">
    <property type="entry name" value="p450"/>
    <property type="match status" value="1"/>
</dbReference>
<dbReference type="GO" id="GO:0020037">
    <property type="term" value="F:heme binding"/>
    <property type="evidence" value="ECO:0007669"/>
    <property type="project" value="InterPro"/>
</dbReference>
<name>A0A0H5NGW0_NOCFR</name>
<dbReference type="InterPro" id="IPR036396">
    <property type="entry name" value="Cyt_P450_sf"/>
</dbReference>
<evidence type="ECO:0000256" key="1">
    <source>
        <dbReference type="ARBA" id="ARBA00010617"/>
    </source>
</evidence>
<proteinExistence type="inferred from homology"/>
<comment type="similarity">
    <text evidence="1 7">Belongs to the cytochrome P450 family.</text>
</comment>
<dbReference type="InterPro" id="IPR001128">
    <property type="entry name" value="Cyt_P450"/>
</dbReference>
<dbReference type="RefSeq" id="WP_011209883.1">
    <property type="nucleotide sequence ID" value="NZ_CP031418.1"/>
</dbReference>
<dbReference type="Gene3D" id="1.10.630.10">
    <property type="entry name" value="Cytochrome P450"/>
    <property type="match status" value="1"/>
</dbReference>
<dbReference type="InterPro" id="IPR002397">
    <property type="entry name" value="Cyt_P450_B"/>
</dbReference>
<dbReference type="Proteomes" id="UP000057820">
    <property type="component" value="Chromosome 1"/>
</dbReference>
<accession>A0A0H5NGW0</accession>
<keyword evidence="2 7" id="KW-0349">Heme</keyword>
<evidence type="ECO:0000256" key="3">
    <source>
        <dbReference type="ARBA" id="ARBA00022723"/>
    </source>
</evidence>
<dbReference type="GO" id="GO:0005506">
    <property type="term" value="F:iron ion binding"/>
    <property type="evidence" value="ECO:0007669"/>
    <property type="project" value="InterPro"/>
</dbReference>
<dbReference type="PRINTS" id="PR00385">
    <property type="entry name" value="P450"/>
</dbReference>
<reference evidence="9" key="1">
    <citation type="submission" date="2015-03" db="EMBL/GenBank/DDBJ databases">
        <authorList>
            <consortium name="Pathogen Informatics"/>
        </authorList>
    </citation>
    <scope>NUCLEOTIDE SEQUENCE [LARGE SCALE GENOMIC DNA]</scope>
    <source>
        <strain evidence="9">NCTC11134</strain>
    </source>
</reference>
<gene>
    <name evidence="8" type="primary">bioI_1</name>
    <name evidence="8" type="ORF">ERS450000_00702</name>
</gene>
<dbReference type="EC" id="1.14.-.-" evidence="8"/>
<evidence type="ECO:0000313" key="8">
    <source>
        <dbReference type="EMBL" id="CRY74489.1"/>
    </source>
</evidence>
<keyword evidence="5 7" id="KW-0408">Iron</keyword>
<dbReference type="EMBL" id="LN868938">
    <property type="protein sequence ID" value="CRY74489.1"/>
    <property type="molecule type" value="Genomic_DNA"/>
</dbReference>
<evidence type="ECO:0000313" key="9">
    <source>
        <dbReference type="Proteomes" id="UP000057820"/>
    </source>
</evidence>
<evidence type="ECO:0000256" key="5">
    <source>
        <dbReference type="ARBA" id="ARBA00023004"/>
    </source>
</evidence>
<protein>
    <submittedName>
        <fullName evidence="8">Biotin biosynthesis cytochrome P450</fullName>
        <ecNumber evidence="8">1.14.-.-</ecNumber>
    </submittedName>
</protein>
<dbReference type="PANTHER" id="PTHR46696:SF1">
    <property type="entry name" value="CYTOCHROME P450 YJIB-RELATED"/>
    <property type="match status" value="1"/>
</dbReference>
<keyword evidence="3 7" id="KW-0479">Metal-binding</keyword>
<organism evidence="8 9">
    <name type="scientific">Nocardia farcinica</name>
    <dbReference type="NCBI Taxonomy" id="37329"/>
    <lineage>
        <taxon>Bacteria</taxon>
        <taxon>Bacillati</taxon>
        <taxon>Actinomycetota</taxon>
        <taxon>Actinomycetes</taxon>
        <taxon>Mycobacteriales</taxon>
        <taxon>Nocardiaceae</taxon>
        <taxon>Nocardia</taxon>
    </lineage>
</organism>
<dbReference type="KEGG" id="nfr:ERS450000_00702"/>
<dbReference type="PANTHER" id="PTHR46696">
    <property type="entry name" value="P450, PUTATIVE (EUROFUNG)-RELATED"/>
    <property type="match status" value="1"/>
</dbReference>